<reference evidence="8" key="1">
    <citation type="submission" date="2020-05" db="EMBL/GenBank/DDBJ databases">
        <title>Novel species in genus Nocardioides.</title>
        <authorList>
            <person name="Zhang G."/>
        </authorList>
    </citation>
    <scope>NUCLEOTIDE SEQUENCE [LARGE SCALE GENOMIC DNA]</scope>
    <source>
        <strain evidence="8">zg-1050</strain>
    </source>
</reference>
<keyword evidence="5" id="KW-1133">Transmembrane helix</keyword>
<keyword evidence="1" id="KW-0805">Transcription regulation</keyword>
<feature type="domain" description="HTH luxR-type" evidence="6">
    <location>
        <begin position="356"/>
        <end position="422"/>
    </location>
</feature>
<feature type="transmembrane region" description="Helical" evidence="5">
    <location>
        <begin position="138"/>
        <end position="157"/>
    </location>
</feature>
<dbReference type="KEGG" id="bwa:HLV38_02440"/>
<sequence length="427" mass="44308">MTRGFPTGESVTLELPFRMLQHALLAMALITGLVRTFTLNRTPSMSQAWFTLNVLLVLSVLSITTLTPLGSQLGAAVISAVNIAQVALLWVLSYEVARHTRFSALAVLGGFWLCHLLFREAGRLLSLVAGPSLTNEQTFAMAGIMILMTTSMILLLTDRIPVVRPFFADFWNAPLPVPAAADAGRVSRIAASARDAGNAGGMEEPGGTDGIDGTTDARAGGSTAHDMSGMVGATPDTSDARSAAHRTGNANGDVSRAAGDVSAHGAGGVGNVGKKSGSGAESSMRSEVNAGSANSRVSAGSERNGADAGTASTTDAGAERSDDGAASAEKTTRRTAASAAPQQPSPPRQPSPPSLPWDDPSYGLTAREREVAALLHQGRTARKIADALFLSNETVRSYTKSIYAKLGIHSKQELIDLASPESPSRDA</sequence>
<evidence type="ECO:0000313" key="8">
    <source>
        <dbReference type="Proteomes" id="UP000503297"/>
    </source>
</evidence>
<evidence type="ECO:0000256" key="4">
    <source>
        <dbReference type="SAM" id="MobiDB-lite"/>
    </source>
</evidence>
<dbReference type="InterPro" id="IPR000792">
    <property type="entry name" value="Tscrpt_reg_LuxR_C"/>
</dbReference>
<evidence type="ECO:0000256" key="5">
    <source>
        <dbReference type="SAM" id="Phobius"/>
    </source>
</evidence>
<dbReference type="GO" id="GO:0006355">
    <property type="term" value="P:regulation of DNA-templated transcription"/>
    <property type="evidence" value="ECO:0007669"/>
    <property type="project" value="InterPro"/>
</dbReference>
<protein>
    <recommendedName>
        <fullName evidence="6">HTH luxR-type domain-containing protein</fullName>
    </recommendedName>
</protein>
<dbReference type="CDD" id="cd06170">
    <property type="entry name" value="LuxR_C_like"/>
    <property type="match status" value="1"/>
</dbReference>
<dbReference type="Proteomes" id="UP000503297">
    <property type="component" value="Chromosome"/>
</dbReference>
<feature type="compositionally biased region" description="Pro residues" evidence="4">
    <location>
        <begin position="343"/>
        <end position="355"/>
    </location>
</feature>
<feature type="compositionally biased region" description="Gly residues" evidence="4">
    <location>
        <begin position="198"/>
        <end position="210"/>
    </location>
</feature>
<keyword evidence="8" id="KW-1185">Reference proteome</keyword>
<gene>
    <name evidence="7" type="ORF">HLV38_02440</name>
</gene>
<dbReference type="PROSITE" id="PS50043">
    <property type="entry name" value="HTH_LUXR_2"/>
    <property type="match status" value="1"/>
</dbReference>
<evidence type="ECO:0000256" key="2">
    <source>
        <dbReference type="ARBA" id="ARBA00023125"/>
    </source>
</evidence>
<feature type="region of interest" description="Disordered" evidence="4">
    <location>
        <begin position="194"/>
        <end position="364"/>
    </location>
</feature>
<feature type="compositionally biased region" description="Low complexity" evidence="4">
    <location>
        <begin position="306"/>
        <end position="316"/>
    </location>
</feature>
<dbReference type="InterPro" id="IPR016032">
    <property type="entry name" value="Sig_transdc_resp-reg_C-effctor"/>
</dbReference>
<accession>A0A6M8J812</accession>
<dbReference type="AlphaFoldDB" id="A0A6M8J812"/>
<feature type="transmembrane region" description="Helical" evidence="5">
    <location>
        <begin position="20"/>
        <end position="37"/>
    </location>
</feature>
<dbReference type="PANTHER" id="PTHR44688:SF16">
    <property type="entry name" value="DNA-BINDING TRANSCRIPTIONAL ACTIVATOR DEVR_DOSR"/>
    <property type="match status" value="1"/>
</dbReference>
<dbReference type="InterPro" id="IPR036388">
    <property type="entry name" value="WH-like_DNA-bd_sf"/>
</dbReference>
<evidence type="ECO:0000256" key="3">
    <source>
        <dbReference type="ARBA" id="ARBA00023163"/>
    </source>
</evidence>
<dbReference type="SUPFAM" id="SSF46894">
    <property type="entry name" value="C-terminal effector domain of the bipartite response regulators"/>
    <property type="match status" value="1"/>
</dbReference>
<dbReference type="PRINTS" id="PR00038">
    <property type="entry name" value="HTHLUXR"/>
</dbReference>
<keyword evidence="5" id="KW-0472">Membrane</keyword>
<dbReference type="SMART" id="SM00421">
    <property type="entry name" value="HTH_LUXR"/>
    <property type="match status" value="1"/>
</dbReference>
<feature type="transmembrane region" description="Helical" evidence="5">
    <location>
        <begin position="73"/>
        <end position="92"/>
    </location>
</feature>
<name>A0A6M8J812_9ACTN</name>
<feature type="compositionally biased region" description="Low complexity" evidence="4">
    <location>
        <begin position="211"/>
        <end position="221"/>
    </location>
</feature>
<feature type="transmembrane region" description="Helical" evidence="5">
    <location>
        <begin position="99"/>
        <end position="118"/>
    </location>
</feature>
<evidence type="ECO:0000259" key="6">
    <source>
        <dbReference type="PROSITE" id="PS50043"/>
    </source>
</evidence>
<keyword evidence="3" id="KW-0804">Transcription</keyword>
<dbReference type="EMBL" id="CP053716">
    <property type="protein sequence ID" value="QKF07986.1"/>
    <property type="molecule type" value="Genomic_DNA"/>
</dbReference>
<keyword evidence="5" id="KW-0812">Transmembrane</keyword>
<dbReference type="PROSITE" id="PS00622">
    <property type="entry name" value="HTH_LUXR_1"/>
    <property type="match status" value="1"/>
</dbReference>
<dbReference type="Pfam" id="PF00196">
    <property type="entry name" value="GerE"/>
    <property type="match status" value="1"/>
</dbReference>
<proteinExistence type="predicted"/>
<evidence type="ECO:0000256" key="1">
    <source>
        <dbReference type="ARBA" id="ARBA00023015"/>
    </source>
</evidence>
<dbReference type="Gene3D" id="1.10.10.10">
    <property type="entry name" value="Winged helix-like DNA-binding domain superfamily/Winged helix DNA-binding domain"/>
    <property type="match status" value="1"/>
</dbReference>
<organism evidence="7 8">
    <name type="scientific">Berryella wangjianweii</name>
    <dbReference type="NCBI Taxonomy" id="2734634"/>
    <lineage>
        <taxon>Bacteria</taxon>
        <taxon>Bacillati</taxon>
        <taxon>Actinomycetota</taxon>
        <taxon>Coriobacteriia</taxon>
        <taxon>Eggerthellales</taxon>
        <taxon>Eggerthellaceae</taxon>
        <taxon>Berryella</taxon>
    </lineage>
</organism>
<keyword evidence="2" id="KW-0238">DNA-binding</keyword>
<dbReference type="PANTHER" id="PTHR44688">
    <property type="entry name" value="DNA-BINDING TRANSCRIPTIONAL ACTIVATOR DEVR_DOSR"/>
    <property type="match status" value="1"/>
</dbReference>
<evidence type="ECO:0000313" key="7">
    <source>
        <dbReference type="EMBL" id="QKF07986.1"/>
    </source>
</evidence>
<feature type="transmembrane region" description="Helical" evidence="5">
    <location>
        <begin position="49"/>
        <end position="67"/>
    </location>
</feature>
<feature type="compositionally biased region" description="Polar residues" evidence="4">
    <location>
        <begin position="281"/>
        <end position="298"/>
    </location>
</feature>
<feature type="compositionally biased region" description="Low complexity" evidence="4">
    <location>
        <begin position="325"/>
        <end position="342"/>
    </location>
</feature>
<dbReference type="GO" id="GO:0003677">
    <property type="term" value="F:DNA binding"/>
    <property type="evidence" value="ECO:0007669"/>
    <property type="project" value="UniProtKB-KW"/>
</dbReference>